<evidence type="ECO:0008006" key="3">
    <source>
        <dbReference type="Google" id="ProtNLM"/>
    </source>
</evidence>
<gene>
    <name evidence="1" type="ORF">A3F61_02220</name>
</gene>
<proteinExistence type="predicted"/>
<dbReference type="Proteomes" id="UP000178272">
    <property type="component" value="Unassembled WGS sequence"/>
</dbReference>
<dbReference type="AlphaFoldDB" id="A0A1G1V464"/>
<dbReference type="SUPFAM" id="SSF102712">
    <property type="entry name" value="JAB1/MPN domain"/>
    <property type="match status" value="1"/>
</dbReference>
<accession>A0A1G1V464</accession>
<name>A0A1G1V464_9BACT</name>
<evidence type="ECO:0000313" key="2">
    <source>
        <dbReference type="Proteomes" id="UP000178272"/>
    </source>
</evidence>
<dbReference type="STRING" id="1797517.A3F61_02220"/>
<evidence type="ECO:0000313" key="1">
    <source>
        <dbReference type="EMBL" id="OGY10155.1"/>
    </source>
</evidence>
<reference evidence="1 2" key="1">
    <citation type="journal article" date="2016" name="Nat. Commun.">
        <title>Thousands of microbial genomes shed light on interconnected biogeochemical processes in an aquifer system.</title>
        <authorList>
            <person name="Anantharaman K."/>
            <person name="Brown C.T."/>
            <person name="Hug L.A."/>
            <person name="Sharon I."/>
            <person name="Castelle C.J."/>
            <person name="Probst A.J."/>
            <person name="Thomas B.C."/>
            <person name="Singh A."/>
            <person name="Wilkins M.J."/>
            <person name="Karaoz U."/>
            <person name="Brodie E.L."/>
            <person name="Williams K.H."/>
            <person name="Hubbard S.S."/>
            <person name="Banfield J.F."/>
        </authorList>
    </citation>
    <scope>NUCLEOTIDE SEQUENCE [LARGE SCALE GENOMIC DNA]</scope>
</reference>
<dbReference type="EMBL" id="MHCA01000060">
    <property type="protein sequence ID" value="OGY10155.1"/>
    <property type="molecule type" value="Genomic_DNA"/>
</dbReference>
<protein>
    <recommendedName>
        <fullName evidence="3">JAB domain-containing protein</fullName>
    </recommendedName>
</protein>
<sequence length="266" mass="30144">MDFLGELIGRFKKSRLPQEPKTISQILEGKFAPKVWTSEYFREYIIALGRGEKFLLTIDQYPDLVELSKAWHETLENMRTKTSNGHEHYSTIGFNEIQRTVNVQREPLMGHPGQISTQLQSKAETFANRAGLNRVGDIHTHPNQHNLAFSIGDLYNLVYPGNRNYIMVVLGTNDNLFAFRARNSTTTGLSGDVLTQEGFCKSWYEGNGYRFTGISEAGEKTMPISANTPSQWELNLKVAKKHGLVLYESDAKRDLVKVFPVINRAS</sequence>
<comment type="caution">
    <text evidence="1">The sequence shown here is derived from an EMBL/GenBank/DDBJ whole genome shotgun (WGS) entry which is preliminary data.</text>
</comment>
<organism evidence="1 2">
    <name type="scientific">Candidatus Blackburnbacteria bacterium RIFCSPHIGHO2_12_FULL_41_13b</name>
    <dbReference type="NCBI Taxonomy" id="1797517"/>
    <lineage>
        <taxon>Bacteria</taxon>
        <taxon>Candidatus Blackburniibacteriota</taxon>
    </lineage>
</organism>